<dbReference type="AlphaFoldDB" id="A0A6B8VN83"/>
<evidence type="ECO:0000313" key="2">
    <source>
        <dbReference type="Proteomes" id="UP000425178"/>
    </source>
</evidence>
<evidence type="ECO:0000313" key="1">
    <source>
        <dbReference type="EMBL" id="QGU04589.1"/>
    </source>
</evidence>
<protein>
    <recommendedName>
        <fullName evidence="3">Trypsin-like peptidase domain-containing protein</fullName>
    </recommendedName>
</protein>
<dbReference type="RefSeq" id="WP_156228122.1">
    <property type="nucleotide sequence ID" value="NZ_CP046453.1"/>
</dbReference>
<dbReference type="PANTHER" id="PTHR43019">
    <property type="entry name" value="SERINE ENDOPROTEASE DEGS"/>
    <property type="match status" value="1"/>
</dbReference>
<gene>
    <name evidence="1" type="ORF">CETAM_06635</name>
</gene>
<sequence>MSSSITIRLKSGRSYCSGVLISPDLDAAADARTDLVLSCAHFLRERTGPISASGAFFPARVLGAVRIPRTDLAVLRLDTPSPPKDLLRVSTSPAPWLAPTVTEGFGGNLRRPAQRLGRVVARSPIAMGRNLRTFVTSAAILYNNPKAIKGDSGGPVIVNGEIVAVQSMVTDPLGVNTGIATVAQVAPHRRAIAAAVAALQQAY</sequence>
<dbReference type="Proteomes" id="UP000425178">
    <property type="component" value="Chromosome"/>
</dbReference>
<evidence type="ECO:0008006" key="3">
    <source>
        <dbReference type="Google" id="ProtNLM"/>
    </source>
</evidence>
<proteinExistence type="predicted"/>
<name>A0A6B8VN83_9CORY</name>
<reference evidence="1 2" key="1">
    <citation type="journal article" date="2021" name="Int. J. Syst. Evol. Microbiol.">
        <title>Classification of three corynebacterial strains isolated from a small paddock in North Rhine-Westphalia: proposal of &lt;i&gt;Corynebacterium kalinowskii&lt;/i&gt; sp. nov., &lt;i&gt;Corynebacterium comes&lt;/i&gt; sp. nov. and &lt;i&gt;Corynebacterium occultum&lt;/i&gt; sp. nov.</title>
        <authorList>
            <person name="Schaffert L."/>
            <person name="Ruwe M."/>
            <person name="Milse J."/>
            <person name="Hanuschka K."/>
            <person name="Ortseifen V."/>
            <person name="Droste J."/>
            <person name="Brandt D."/>
            <person name="Schl L."/>
            <person name="Kutter Y."/>
            <person name="Vinke S."/>
            <person name="Vieh P."/>
            <person name="Jacob L."/>
            <person name="L N.C."/>
            <person name="Schulte-Berndt E."/>
            <person name="Hain C."/>
            <person name="Linder M."/>
            <person name="Schmidt P."/>
            <person name="Wollenschl L."/>
            <person name="Luttermann T."/>
            <person name="Thieme E."/>
            <person name="Hassa J."/>
            <person name="Haak M."/>
            <person name="Wittchen M."/>
            <person name="Mentz A."/>
            <person name="Persicke M."/>
            <person name="Busche T."/>
            <person name="R C."/>
        </authorList>
    </citation>
    <scope>NUCLEOTIDE SEQUENCE [LARGE SCALE GENOMIC DNA]</scope>
    <source>
        <strain evidence="1 2">2019</strain>
    </source>
</reference>
<dbReference type="SUPFAM" id="SSF50494">
    <property type="entry name" value="Trypsin-like serine proteases"/>
    <property type="match status" value="1"/>
</dbReference>
<keyword evidence="2" id="KW-1185">Reference proteome</keyword>
<accession>A0A6B8VN83</accession>
<organism evidence="1 2">
    <name type="scientific">Corynebacterium comes</name>
    <dbReference type="NCBI Taxonomy" id="2675218"/>
    <lineage>
        <taxon>Bacteria</taxon>
        <taxon>Bacillati</taxon>
        <taxon>Actinomycetota</taxon>
        <taxon>Actinomycetes</taxon>
        <taxon>Mycobacteriales</taxon>
        <taxon>Corynebacteriaceae</taxon>
        <taxon>Corynebacterium</taxon>
    </lineage>
</organism>
<dbReference type="EMBL" id="CP046453">
    <property type="protein sequence ID" value="QGU04589.1"/>
    <property type="molecule type" value="Genomic_DNA"/>
</dbReference>
<dbReference type="PANTHER" id="PTHR43019:SF23">
    <property type="entry name" value="PROTEASE DO-LIKE 5, CHLOROPLASTIC"/>
    <property type="match status" value="1"/>
</dbReference>
<dbReference type="InterPro" id="IPR009003">
    <property type="entry name" value="Peptidase_S1_PA"/>
</dbReference>
<dbReference type="KEGG" id="ccoe:CETAM_06635"/>
<dbReference type="Gene3D" id="2.40.10.120">
    <property type="match status" value="1"/>
</dbReference>
<dbReference type="Pfam" id="PF13365">
    <property type="entry name" value="Trypsin_2"/>
    <property type="match status" value="1"/>
</dbReference>